<dbReference type="SUPFAM" id="SSF46785">
    <property type="entry name" value="Winged helix' DNA-binding domain"/>
    <property type="match status" value="1"/>
</dbReference>
<evidence type="ECO:0000313" key="2">
    <source>
        <dbReference type="Proteomes" id="UP000255505"/>
    </source>
</evidence>
<accession>A0A375IKA7</accession>
<dbReference type="RefSeq" id="WP_115663169.1">
    <property type="nucleotide sequence ID" value="NZ_LT991976.1"/>
</dbReference>
<dbReference type="Proteomes" id="UP000255505">
    <property type="component" value="Chromosome I"/>
</dbReference>
<evidence type="ECO:0000313" key="1">
    <source>
        <dbReference type="EMBL" id="SPK73685.1"/>
    </source>
</evidence>
<proteinExistence type="predicted"/>
<evidence type="ECO:0008006" key="3">
    <source>
        <dbReference type="Google" id="ProtNLM"/>
    </source>
</evidence>
<dbReference type="AlphaFoldDB" id="A0A375IKA7"/>
<organism evidence="1 2">
    <name type="scientific">Cupriavidus taiwanensis</name>
    <dbReference type="NCBI Taxonomy" id="164546"/>
    <lineage>
        <taxon>Bacteria</taxon>
        <taxon>Pseudomonadati</taxon>
        <taxon>Pseudomonadota</taxon>
        <taxon>Betaproteobacteria</taxon>
        <taxon>Burkholderiales</taxon>
        <taxon>Burkholderiaceae</taxon>
        <taxon>Cupriavidus</taxon>
    </lineage>
</organism>
<dbReference type="EMBL" id="LT991976">
    <property type="protein sequence ID" value="SPK73685.1"/>
    <property type="molecule type" value="Genomic_DNA"/>
</dbReference>
<gene>
    <name evidence="1" type="ORF">CT19425_110222</name>
</gene>
<reference evidence="1 2" key="1">
    <citation type="submission" date="2018-01" db="EMBL/GenBank/DDBJ databases">
        <authorList>
            <person name="Gaut B.S."/>
            <person name="Morton B.R."/>
            <person name="Clegg M.T."/>
            <person name="Duvall M.R."/>
        </authorList>
    </citation>
    <scope>NUCLEOTIDE SEQUENCE [LARGE SCALE GENOMIC DNA]</scope>
    <source>
        <strain evidence="1">Cupriavidus taiwanensis LMG 19425</strain>
    </source>
</reference>
<protein>
    <recommendedName>
        <fullName evidence="3">HTH iclR-type domain-containing protein</fullName>
    </recommendedName>
</protein>
<dbReference type="InterPro" id="IPR036390">
    <property type="entry name" value="WH_DNA-bd_sf"/>
</dbReference>
<sequence>MKKREMIKAPSGLTWTAVVELLKEHDPQGFTNSELAEHFDQPYQRVASLTRVMYDAGALSRTHVGKTAGTTFYFLPL</sequence>
<name>A0A375IKA7_9BURK</name>